<sequence length="575" mass="63129">MRRLLPFLDWLPKYGKSWFAKDLVAGLSVGILLVPQGMAYAMIAGMPPVYGLYAALVPILVYAFLGTSRQLAVGPVAMDSLLVAAGLGTLALTGVESYISMALLLAFMVGVIQFTLGMLRMGFLANFLSRPVISGFTSAAALIIIFSQLKHFFGVNIPQTNQFHKSVINVVSAVPETNLYALLIGVVGIALIVLLKRWNKKIPAILVVVIAGILAVYLFGLESYRVNIVGDVPEGLPRFRLPEFSWPKIKGLFSIALAIALIGYTEAIGIGKAIEEQNDEETIDPNKELLAFGSANIIGSFFQSYLASASFSRSAINNTGGAKTPIASLVSMLLVALTLLFFTGLFYYLPIAALASIIMVSVVGLIDVAYPKILWKYRKDEFVVLLATFFITLSVGLPEGILLGVLLSLLVTLYRSSRPHFAVLGQIKGSEYFKNVNRFRSEIEFRSDLLILRFDSQLYFGNKDYFRKQLFRYINGQGSSLKGIILNAEPINYIDSSAAEMLAKTIREIQERGIDFYIASAIGPTRDTIFNSRIIDVLPKEHLFGLTKEAVDFFDNPDSLSKVGDKVAQQSRFGK</sequence>
<gene>
    <name evidence="7" type="ORF">RQM65_03875</name>
</gene>
<feature type="transmembrane region" description="Helical" evidence="5">
    <location>
        <begin position="49"/>
        <end position="65"/>
    </location>
</feature>
<evidence type="ECO:0000259" key="6">
    <source>
        <dbReference type="PROSITE" id="PS50801"/>
    </source>
</evidence>
<evidence type="ECO:0000256" key="3">
    <source>
        <dbReference type="ARBA" id="ARBA00022989"/>
    </source>
</evidence>
<comment type="caution">
    <text evidence="7">The sequence shown here is derived from an EMBL/GenBank/DDBJ whole genome shotgun (WGS) entry which is preliminary data.</text>
</comment>
<dbReference type="NCBIfam" id="TIGR00815">
    <property type="entry name" value="sulP"/>
    <property type="match status" value="1"/>
</dbReference>
<dbReference type="Gene3D" id="3.30.750.24">
    <property type="entry name" value="STAS domain"/>
    <property type="match status" value="1"/>
</dbReference>
<evidence type="ECO:0000313" key="7">
    <source>
        <dbReference type="EMBL" id="MDT7827803.1"/>
    </source>
</evidence>
<dbReference type="PROSITE" id="PS01130">
    <property type="entry name" value="SLC26A"/>
    <property type="match status" value="1"/>
</dbReference>
<keyword evidence="2 5" id="KW-0812">Transmembrane</keyword>
<dbReference type="InterPro" id="IPR002645">
    <property type="entry name" value="STAS_dom"/>
</dbReference>
<feature type="transmembrane region" description="Helical" evidence="5">
    <location>
        <begin position="351"/>
        <end position="370"/>
    </location>
</feature>
<evidence type="ECO:0000256" key="2">
    <source>
        <dbReference type="ARBA" id="ARBA00022692"/>
    </source>
</evidence>
<dbReference type="InterPro" id="IPR036513">
    <property type="entry name" value="STAS_dom_sf"/>
</dbReference>
<dbReference type="Proteomes" id="UP001250656">
    <property type="component" value="Unassembled WGS sequence"/>
</dbReference>
<feature type="transmembrane region" description="Helical" evidence="5">
    <location>
        <begin position="72"/>
        <end position="92"/>
    </location>
</feature>
<feature type="transmembrane region" description="Helical" evidence="5">
    <location>
        <begin position="326"/>
        <end position="346"/>
    </location>
</feature>
<dbReference type="InterPro" id="IPR011547">
    <property type="entry name" value="SLC26A/SulP_dom"/>
</dbReference>
<dbReference type="CDD" id="cd07042">
    <property type="entry name" value="STAS_SulP_like_sulfate_transporter"/>
    <property type="match status" value="1"/>
</dbReference>
<evidence type="ECO:0000256" key="1">
    <source>
        <dbReference type="ARBA" id="ARBA00004141"/>
    </source>
</evidence>
<dbReference type="Pfam" id="PF00916">
    <property type="entry name" value="Sulfate_transp"/>
    <property type="match status" value="1"/>
</dbReference>
<dbReference type="PANTHER" id="PTHR11814">
    <property type="entry name" value="SULFATE TRANSPORTER"/>
    <property type="match status" value="1"/>
</dbReference>
<dbReference type="InterPro" id="IPR001902">
    <property type="entry name" value="SLC26A/SulP_fam"/>
</dbReference>
<reference evidence="7 8" key="1">
    <citation type="submission" date="2023-09" db="EMBL/GenBank/DDBJ databases">
        <title>Novel taxa isolated from Blanes Bay.</title>
        <authorList>
            <person name="Rey-Velasco X."/>
            <person name="Lucena T."/>
        </authorList>
    </citation>
    <scope>NUCLEOTIDE SEQUENCE [LARGE SCALE GENOMIC DNA]</scope>
    <source>
        <strain evidence="7 8">S334</strain>
    </source>
</reference>
<protein>
    <submittedName>
        <fullName evidence="7">Solute carrier family 26 protein</fullName>
    </submittedName>
</protein>
<dbReference type="PROSITE" id="PS50801">
    <property type="entry name" value="STAS"/>
    <property type="match status" value="1"/>
</dbReference>
<comment type="subcellular location">
    <subcellularLocation>
        <location evidence="1">Membrane</location>
        <topology evidence="1">Multi-pass membrane protein</topology>
    </subcellularLocation>
</comment>
<feature type="transmembrane region" description="Helical" evidence="5">
    <location>
        <begin position="98"/>
        <end position="119"/>
    </location>
</feature>
<dbReference type="EMBL" id="JAVTTP010000001">
    <property type="protein sequence ID" value="MDT7827803.1"/>
    <property type="molecule type" value="Genomic_DNA"/>
</dbReference>
<dbReference type="InterPro" id="IPR018045">
    <property type="entry name" value="S04_transporter_CS"/>
</dbReference>
<name>A0ABU3L329_9FLAO</name>
<keyword evidence="3 5" id="KW-1133">Transmembrane helix</keyword>
<dbReference type="Pfam" id="PF01740">
    <property type="entry name" value="STAS"/>
    <property type="match status" value="1"/>
</dbReference>
<feature type="transmembrane region" description="Helical" evidence="5">
    <location>
        <begin position="382"/>
        <end position="411"/>
    </location>
</feature>
<feature type="transmembrane region" description="Helical" evidence="5">
    <location>
        <begin position="179"/>
        <end position="195"/>
    </location>
</feature>
<accession>A0ABU3L329</accession>
<dbReference type="RefSeq" id="WP_314012884.1">
    <property type="nucleotide sequence ID" value="NZ_JAVTTP010000001.1"/>
</dbReference>
<keyword evidence="8" id="KW-1185">Reference proteome</keyword>
<feature type="transmembrane region" description="Helical" evidence="5">
    <location>
        <begin position="202"/>
        <end position="220"/>
    </location>
</feature>
<evidence type="ECO:0000256" key="4">
    <source>
        <dbReference type="ARBA" id="ARBA00023136"/>
    </source>
</evidence>
<evidence type="ECO:0000313" key="8">
    <source>
        <dbReference type="Proteomes" id="UP001250656"/>
    </source>
</evidence>
<dbReference type="SUPFAM" id="SSF52091">
    <property type="entry name" value="SpoIIaa-like"/>
    <property type="match status" value="1"/>
</dbReference>
<feature type="domain" description="STAS" evidence="6">
    <location>
        <begin position="439"/>
        <end position="554"/>
    </location>
</feature>
<feature type="transmembrane region" description="Helical" evidence="5">
    <location>
        <begin position="131"/>
        <end position="149"/>
    </location>
</feature>
<evidence type="ECO:0000256" key="5">
    <source>
        <dbReference type="SAM" id="Phobius"/>
    </source>
</evidence>
<feature type="transmembrane region" description="Helical" evidence="5">
    <location>
        <begin position="249"/>
        <end position="268"/>
    </location>
</feature>
<proteinExistence type="predicted"/>
<organism evidence="7 8">
    <name type="scientific">Pricia mediterranea</name>
    <dbReference type="NCBI Taxonomy" id="3076079"/>
    <lineage>
        <taxon>Bacteria</taxon>
        <taxon>Pseudomonadati</taxon>
        <taxon>Bacteroidota</taxon>
        <taxon>Flavobacteriia</taxon>
        <taxon>Flavobacteriales</taxon>
        <taxon>Flavobacteriaceae</taxon>
        <taxon>Pricia</taxon>
    </lineage>
</organism>
<keyword evidence="4 5" id="KW-0472">Membrane</keyword>